<gene>
    <name evidence="1" type="ORF">C7I36_09000</name>
</gene>
<dbReference type="RefSeq" id="WP_106453383.1">
    <property type="nucleotide sequence ID" value="NZ_PXYH01000010.1"/>
</dbReference>
<dbReference type="Pfam" id="PF10707">
    <property type="entry name" value="YrbL-PhoP_reg"/>
    <property type="match status" value="1"/>
</dbReference>
<dbReference type="Proteomes" id="UP000242181">
    <property type="component" value="Unassembled WGS sequence"/>
</dbReference>
<evidence type="ECO:0000313" key="1">
    <source>
        <dbReference type="EMBL" id="PSJ42794.1"/>
    </source>
</evidence>
<name>A0A2P7QXV3_9GAMM</name>
<reference evidence="1 2" key="1">
    <citation type="submission" date="2018-03" db="EMBL/GenBank/DDBJ databases">
        <title>The draft genome of Zobellella taiwanensis JCM 13381.</title>
        <authorList>
            <person name="Liu L."/>
            <person name="Li L."/>
            <person name="Wang T."/>
            <person name="Zhang X."/>
            <person name="Liang L."/>
        </authorList>
    </citation>
    <scope>NUCLEOTIDE SEQUENCE [LARGE SCALE GENOMIC DNA]</scope>
    <source>
        <strain evidence="1 2">JCM 13381</strain>
    </source>
</reference>
<organism evidence="1 2">
    <name type="scientific">Zobellella taiwanensis</name>
    <dbReference type="NCBI Taxonomy" id="347535"/>
    <lineage>
        <taxon>Bacteria</taxon>
        <taxon>Pseudomonadati</taxon>
        <taxon>Pseudomonadota</taxon>
        <taxon>Gammaproteobacteria</taxon>
        <taxon>Aeromonadales</taxon>
        <taxon>Aeromonadaceae</taxon>
        <taxon>Zobellella</taxon>
    </lineage>
</organism>
<protein>
    <recommendedName>
        <fullName evidence="3">PhoP regulatory network protein YrbL</fullName>
    </recommendedName>
</protein>
<comment type="caution">
    <text evidence="1">The sequence shown here is derived from an EMBL/GenBank/DDBJ whole genome shotgun (WGS) entry which is preliminary data.</text>
</comment>
<dbReference type="OrthoDB" id="595236at2"/>
<evidence type="ECO:0008006" key="3">
    <source>
        <dbReference type="Google" id="ProtNLM"/>
    </source>
</evidence>
<proteinExistence type="predicted"/>
<evidence type="ECO:0000313" key="2">
    <source>
        <dbReference type="Proteomes" id="UP000242181"/>
    </source>
</evidence>
<dbReference type="AlphaFoldDB" id="A0A2P7QXV3"/>
<accession>A0A2P7QXV3</accession>
<keyword evidence="2" id="KW-1185">Reference proteome</keyword>
<sequence>MIIIDESLLIGEGAERHCYVHPKDSGLCIKITKKDIKGRLEQSIVEHDYFYKLKKRNIKLSHLPKCYGWIDTNMGDGLVYERVFSYKNKNVSLTLKEAFRRKLVDINETNHLLNELYDFISKNNITISDLSMSNLVIKLDGKRKLYLVDGVGGRNFDYKYKIRNILPIPFYSKVKLKQQQREINKWLNIEARNL</sequence>
<dbReference type="InterPro" id="IPR019647">
    <property type="entry name" value="PhoP_reg_network_YrbL"/>
</dbReference>
<dbReference type="EMBL" id="PXYH01000010">
    <property type="protein sequence ID" value="PSJ42794.1"/>
    <property type="molecule type" value="Genomic_DNA"/>
</dbReference>